<accession>A0A5D8ZD60</accession>
<comment type="caution">
    <text evidence="1">The sequence shown here is derived from an EMBL/GenBank/DDBJ whole genome shotgun (WGS) entry which is preliminary data.</text>
</comment>
<dbReference type="GO" id="GO:0004180">
    <property type="term" value="F:carboxypeptidase activity"/>
    <property type="evidence" value="ECO:0007669"/>
    <property type="project" value="UniProtKB-KW"/>
</dbReference>
<evidence type="ECO:0000313" key="1">
    <source>
        <dbReference type="EMBL" id="TZF92506.1"/>
    </source>
</evidence>
<evidence type="ECO:0000313" key="2">
    <source>
        <dbReference type="Proteomes" id="UP000323884"/>
    </source>
</evidence>
<dbReference type="EMBL" id="VTRU01000008">
    <property type="protein sequence ID" value="TZF92506.1"/>
    <property type="molecule type" value="Genomic_DNA"/>
</dbReference>
<protein>
    <submittedName>
        <fullName evidence="1">Carboxypeptidase-like regulatory domain-containing protein</fullName>
    </submittedName>
</protein>
<keyword evidence="1" id="KW-0378">Hydrolase</keyword>
<gene>
    <name evidence="1" type="ORF">FW781_20940</name>
</gene>
<organism evidence="1 2">
    <name type="scientific">Chryseobacterium panacisoli</name>
    <dbReference type="NCBI Taxonomy" id="1807141"/>
    <lineage>
        <taxon>Bacteria</taxon>
        <taxon>Pseudomonadati</taxon>
        <taxon>Bacteroidota</taxon>
        <taxon>Flavobacteriia</taxon>
        <taxon>Flavobacteriales</taxon>
        <taxon>Weeksellaceae</taxon>
        <taxon>Chryseobacterium group</taxon>
        <taxon>Chryseobacterium</taxon>
    </lineage>
</organism>
<dbReference type="InterPro" id="IPR008969">
    <property type="entry name" value="CarboxyPept-like_regulatory"/>
</dbReference>
<dbReference type="OrthoDB" id="1274238at2"/>
<keyword evidence="2" id="KW-1185">Reference proteome</keyword>
<proteinExistence type="predicted"/>
<keyword evidence="1" id="KW-0645">Protease</keyword>
<dbReference type="SUPFAM" id="SSF49464">
    <property type="entry name" value="Carboxypeptidase regulatory domain-like"/>
    <property type="match status" value="1"/>
</dbReference>
<dbReference type="AlphaFoldDB" id="A0A5D8ZD60"/>
<name>A0A5D8ZD60_9FLAO</name>
<dbReference type="Proteomes" id="UP000323884">
    <property type="component" value="Unassembled WGS sequence"/>
</dbReference>
<dbReference type="RefSeq" id="WP_149389205.1">
    <property type="nucleotide sequence ID" value="NZ_VTRU01000008.1"/>
</dbReference>
<reference evidence="1 2" key="1">
    <citation type="submission" date="2019-08" db="EMBL/GenBank/DDBJ databases">
        <title>Draft genome sequence of Chryseobacterium sp. Gsoil 183.</title>
        <authorList>
            <person name="Im W.-T."/>
        </authorList>
    </citation>
    <scope>NUCLEOTIDE SEQUENCE [LARGE SCALE GENOMIC DNA]</scope>
    <source>
        <strain evidence="1 2">Gsoil 183</strain>
    </source>
</reference>
<sequence>MDRIYTGRVLFLVLFCIASGLWAQQKISGKVITGNELDLTPVLIVNISQGKSMLSDMSGKFEIEAKENDEIRFVKEGYYRVDKKITSEEMNSPLNIILKRMEIQISEVKITYRPTGNLAKDNQHLNESRKLQSLKSDMEEYMKSPLNQPLPNNTVSKTFTGHDYNAGQVNLFGVFNAVSGLVKKVTKPKITKANYNETQDFLKRIRNQINLNFLKKYGMDEEQIDAFLLYAEKTRSLAKRYRKDFQISVVEYELKTAFAEYSKTNKLEGTKE</sequence>
<keyword evidence="1" id="KW-0121">Carboxypeptidase</keyword>